<dbReference type="VEuPathDB" id="VectorBase:HLOH_056516"/>
<gene>
    <name evidence="2" type="ORF">HPB48_021458</name>
</gene>
<dbReference type="OrthoDB" id="8194903at2759"/>
<evidence type="ECO:0000313" key="2">
    <source>
        <dbReference type="EMBL" id="KAH9367124.1"/>
    </source>
</evidence>
<reference evidence="2 3" key="1">
    <citation type="journal article" date="2020" name="Cell">
        <title>Large-Scale Comparative Analyses of Tick Genomes Elucidate Their Genetic Diversity and Vector Capacities.</title>
        <authorList>
            <consortium name="Tick Genome and Microbiome Consortium (TIGMIC)"/>
            <person name="Jia N."/>
            <person name="Wang J."/>
            <person name="Shi W."/>
            <person name="Du L."/>
            <person name="Sun Y."/>
            <person name="Zhan W."/>
            <person name="Jiang J.F."/>
            <person name="Wang Q."/>
            <person name="Zhang B."/>
            <person name="Ji P."/>
            <person name="Bell-Sakyi L."/>
            <person name="Cui X.M."/>
            <person name="Yuan T.T."/>
            <person name="Jiang B.G."/>
            <person name="Yang W.F."/>
            <person name="Lam T.T."/>
            <person name="Chang Q.C."/>
            <person name="Ding S.J."/>
            <person name="Wang X.J."/>
            <person name="Zhu J.G."/>
            <person name="Ruan X.D."/>
            <person name="Zhao L."/>
            <person name="Wei J.T."/>
            <person name="Ye R.Z."/>
            <person name="Que T.C."/>
            <person name="Du C.H."/>
            <person name="Zhou Y.H."/>
            <person name="Cheng J.X."/>
            <person name="Dai P.F."/>
            <person name="Guo W.B."/>
            <person name="Han X.H."/>
            <person name="Huang E.J."/>
            <person name="Li L.F."/>
            <person name="Wei W."/>
            <person name="Gao Y.C."/>
            <person name="Liu J.Z."/>
            <person name="Shao H.Z."/>
            <person name="Wang X."/>
            <person name="Wang C.C."/>
            <person name="Yang T.C."/>
            <person name="Huo Q.B."/>
            <person name="Li W."/>
            <person name="Chen H.Y."/>
            <person name="Chen S.E."/>
            <person name="Zhou L.G."/>
            <person name="Ni X.B."/>
            <person name="Tian J.H."/>
            <person name="Sheng Y."/>
            <person name="Liu T."/>
            <person name="Pan Y.S."/>
            <person name="Xia L.Y."/>
            <person name="Li J."/>
            <person name="Zhao F."/>
            <person name="Cao W.C."/>
        </authorList>
    </citation>
    <scope>NUCLEOTIDE SEQUENCE [LARGE SCALE GENOMIC DNA]</scope>
    <source>
        <strain evidence="2">HaeL-2018</strain>
    </source>
</reference>
<dbReference type="PANTHER" id="PTHR46579">
    <property type="entry name" value="F5/8 TYPE C DOMAIN-CONTAINING PROTEIN-RELATED"/>
    <property type="match status" value="1"/>
</dbReference>
<dbReference type="PANTHER" id="PTHR46579:SF1">
    <property type="entry name" value="F5_8 TYPE C DOMAIN-CONTAINING PROTEIN"/>
    <property type="match status" value="1"/>
</dbReference>
<evidence type="ECO:0008006" key="4">
    <source>
        <dbReference type="Google" id="ProtNLM"/>
    </source>
</evidence>
<organism evidence="2 3">
    <name type="scientific">Haemaphysalis longicornis</name>
    <name type="common">Bush tick</name>
    <dbReference type="NCBI Taxonomy" id="44386"/>
    <lineage>
        <taxon>Eukaryota</taxon>
        <taxon>Metazoa</taxon>
        <taxon>Ecdysozoa</taxon>
        <taxon>Arthropoda</taxon>
        <taxon>Chelicerata</taxon>
        <taxon>Arachnida</taxon>
        <taxon>Acari</taxon>
        <taxon>Parasitiformes</taxon>
        <taxon>Ixodida</taxon>
        <taxon>Ixodoidea</taxon>
        <taxon>Ixodidae</taxon>
        <taxon>Haemaphysalinae</taxon>
        <taxon>Haemaphysalis</taxon>
    </lineage>
</organism>
<keyword evidence="3" id="KW-1185">Reference proteome</keyword>
<dbReference type="AlphaFoldDB" id="A0A9J6FYP3"/>
<dbReference type="EMBL" id="JABSTR010000004">
    <property type="protein sequence ID" value="KAH9367124.1"/>
    <property type="molecule type" value="Genomic_DNA"/>
</dbReference>
<sequence length="309" mass="35098">MSTPAGKRYRRYLEPGEARDVPEATLRYQRAKRSRELDRVEPRSVEQCGSGAQLSSDESEEGQDLPHSDLVEEPDEVFSSSKASVWPIQLMVNELPFNVRFQNVIVGALWFAKTHPPAHLFVKAFVTALNNMGPITWHCGDECVKSSVYITCCCVDSPARASLLNMNHHGGYFSCPWCLQEGAPVDGTVRYKTGGSPAAPRTHRNVLKDMYDAHDSNEMVRGLKGQSPLILLKGFNLVWYLPPDYMHCVLEGVTQQLIDIWVAVKKYKVKKDLKEVEMRMKQIKPPNSFCRLPRPVKERKNWKATECLY</sequence>
<comment type="caution">
    <text evidence="2">The sequence shown here is derived from an EMBL/GenBank/DDBJ whole genome shotgun (WGS) entry which is preliminary data.</text>
</comment>
<protein>
    <recommendedName>
        <fullName evidence="4">Transposase domain-containing protein</fullName>
    </recommendedName>
</protein>
<evidence type="ECO:0000313" key="3">
    <source>
        <dbReference type="Proteomes" id="UP000821853"/>
    </source>
</evidence>
<evidence type="ECO:0000256" key="1">
    <source>
        <dbReference type="SAM" id="MobiDB-lite"/>
    </source>
</evidence>
<dbReference type="OMA" id="ICAAERF"/>
<proteinExistence type="predicted"/>
<dbReference type="Proteomes" id="UP000821853">
    <property type="component" value="Chromosome 2"/>
</dbReference>
<feature type="compositionally biased region" description="Basic and acidic residues" evidence="1">
    <location>
        <begin position="34"/>
        <end position="44"/>
    </location>
</feature>
<accession>A0A9J6FYP3</accession>
<name>A0A9J6FYP3_HAELO</name>
<feature type="region of interest" description="Disordered" evidence="1">
    <location>
        <begin position="23"/>
        <end position="67"/>
    </location>
</feature>